<dbReference type="AlphaFoldDB" id="A0A9D5DDS4"/>
<dbReference type="EMBL" id="JAGGNH010000001">
    <property type="protein sequence ID" value="KAJ0988357.1"/>
    <property type="molecule type" value="Genomic_DNA"/>
</dbReference>
<evidence type="ECO:0000313" key="4">
    <source>
        <dbReference type="EMBL" id="KAJ0988357.1"/>
    </source>
</evidence>
<dbReference type="Pfam" id="PF02536">
    <property type="entry name" value="mTERF"/>
    <property type="match status" value="2"/>
</dbReference>
<proteinExistence type="inferred from homology"/>
<dbReference type="GO" id="GO:0006353">
    <property type="term" value="P:DNA-templated transcription termination"/>
    <property type="evidence" value="ECO:0007669"/>
    <property type="project" value="UniProtKB-KW"/>
</dbReference>
<evidence type="ECO:0000256" key="1">
    <source>
        <dbReference type="ARBA" id="ARBA00007692"/>
    </source>
</evidence>
<comment type="caution">
    <text evidence="4">The sequence shown here is derived from an EMBL/GenBank/DDBJ whole genome shotgun (WGS) entry which is preliminary data.</text>
</comment>
<gene>
    <name evidence="4" type="ORF">J5N97_006713</name>
</gene>
<keyword evidence="2" id="KW-0805">Transcription regulation</keyword>
<name>A0A9D5DDS4_9LILI</name>
<comment type="similarity">
    <text evidence="1">Belongs to the mTERF family.</text>
</comment>
<keyword evidence="2" id="KW-0806">Transcription termination</keyword>
<organism evidence="4 5">
    <name type="scientific">Dioscorea zingiberensis</name>
    <dbReference type="NCBI Taxonomy" id="325984"/>
    <lineage>
        <taxon>Eukaryota</taxon>
        <taxon>Viridiplantae</taxon>
        <taxon>Streptophyta</taxon>
        <taxon>Embryophyta</taxon>
        <taxon>Tracheophyta</taxon>
        <taxon>Spermatophyta</taxon>
        <taxon>Magnoliopsida</taxon>
        <taxon>Liliopsida</taxon>
        <taxon>Dioscoreales</taxon>
        <taxon>Dioscoreaceae</taxon>
        <taxon>Dioscorea</taxon>
    </lineage>
</organism>
<dbReference type="PANTHER" id="PTHR13068">
    <property type="entry name" value="CGI-12 PROTEIN-RELATED"/>
    <property type="match status" value="1"/>
</dbReference>
<reference evidence="4" key="2">
    <citation type="journal article" date="2022" name="Hortic Res">
        <title>The genome of Dioscorea zingiberensis sheds light on the biosynthesis, origin and evolution of the medicinally important diosgenin saponins.</title>
        <authorList>
            <person name="Li Y."/>
            <person name="Tan C."/>
            <person name="Li Z."/>
            <person name="Guo J."/>
            <person name="Li S."/>
            <person name="Chen X."/>
            <person name="Wang C."/>
            <person name="Dai X."/>
            <person name="Yang H."/>
            <person name="Song W."/>
            <person name="Hou L."/>
            <person name="Xu J."/>
            <person name="Tong Z."/>
            <person name="Xu A."/>
            <person name="Yuan X."/>
            <person name="Wang W."/>
            <person name="Yang Q."/>
            <person name="Chen L."/>
            <person name="Sun Z."/>
            <person name="Wang K."/>
            <person name="Pan B."/>
            <person name="Chen J."/>
            <person name="Bao Y."/>
            <person name="Liu F."/>
            <person name="Qi X."/>
            <person name="Gang D.R."/>
            <person name="Wen J."/>
            <person name="Li J."/>
        </authorList>
    </citation>
    <scope>NUCLEOTIDE SEQUENCE</scope>
    <source>
        <strain evidence="4">Dzin_1.0</strain>
    </source>
</reference>
<dbReference type="InterPro" id="IPR038538">
    <property type="entry name" value="MTERF_sf"/>
</dbReference>
<keyword evidence="5" id="KW-1185">Reference proteome</keyword>
<keyword evidence="3" id="KW-0809">Transit peptide</keyword>
<protein>
    <submittedName>
        <fullName evidence="4">Uncharacterized protein</fullName>
    </submittedName>
</protein>
<evidence type="ECO:0000256" key="2">
    <source>
        <dbReference type="ARBA" id="ARBA00022472"/>
    </source>
</evidence>
<keyword evidence="2" id="KW-0804">Transcription</keyword>
<dbReference type="PANTHER" id="PTHR13068:SF242">
    <property type="entry name" value="OS04G0637500 PROTEIN"/>
    <property type="match status" value="1"/>
</dbReference>
<reference evidence="4" key="1">
    <citation type="submission" date="2021-03" db="EMBL/GenBank/DDBJ databases">
        <authorList>
            <person name="Li Z."/>
            <person name="Yang C."/>
        </authorList>
    </citation>
    <scope>NUCLEOTIDE SEQUENCE</scope>
    <source>
        <strain evidence="4">Dzin_1.0</strain>
        <tissue evidence="4">Leaf</tissue>
    </source>
</reference>
<sequence>MLPKLSLLRGFAAATAAVAKGAKTQALKPNFMAEYLASTLGFSPVEAAKASKPLSHLKSPQKPDSIVSFFKSHGFDESQIKKLISWHPRWLCFDLHKNLTPKFQAFKDLGFSDGDIVDFIIFNPGVLNLSLKSTLLPVLRFWRDFLGSGEHLMTVVKRGNSMMTTSLTKVVIPNLAFLRKCGIPDKRIAMVVCKTPRFILQNPEKLAGAVELVDLTGVPRRSGLFLWALLAVYLAGKAKFYAKLEMMKSFGWSEADFFMAFRRAPVFIVFSEKIVREKMKFLLKEVGCKRSYVVEHPDLLMYSLEKRLVPRYKVMQILISKGLRTKYDFRTVMCRSEKYFMEKMVLQYMDKAPELREFYNGGGNCADVVA</sequence>
<accession>A0A9D5DDS4</accession>
<evidence type="ECO:0000256" key="3">
    <source>
        <dbReference type="ARBA" id="ARBA00022946"/>
    </source>
</evidence>
<dbReference type="FunFam" id="1.25.70.10:FF:000001">
    <property type="entry name" value="Mitochondrial transcription termination factor-like"/>
    <property type="match status" value="1"/>
</dbReference>
<evidence type="ECO:0000313" key="5">
    <source>
        <dbReference type="Proteomes" id="UP001085076"/>
    </source>
</evidence>
<dbReference type="SMART" id="SM00733">
    <property type="entry name" value="Mterf"/>
    <property type="match status" value="6"/>
</dbReference>
<dbReference type="Proteomes" id="UP001085076">
    <property type="component" value="Miscellaneous, Linkage group lg01"/>
</dbReference>
<dbReference type="OrthoDB" id="641315at2759"/>
<dbReference type="InterPro" id="IPR003690">
    <property type="entry name" value="MTERF"/>
</dbReference>
<dbReference type="Gene3D" id="1.25.70.10">
    <property type="entry name" value="Transcription termination factor 3, mitochondrial"/>
    <property type="match status" value="1"/>
</dbReference>
<dbReference type="GO" id="GO:0003676">
    <property type="term" value="F:nucleic acid binding"/>
    <property type="evidence" value="ECO:0007669"/>
    <property type="project" value="InterPro"/>
</dbReference>